<evidence type="ECO:0000256" key="2">
    <source>
        <dbReference type="ARBA" id="ARBA00023134"/>
    </source>
</evidence>
<sequence>MKKYQHIIYAGTFDRLHIGHKKMLERAFELAEKVSIGITSSEMVKDKVLGKIIEKFNIRYSRLEKYLKSKNLLKRATFFKLDDIFGPSIKDNFFDSILVTEWTKSNGFKINDLRLKNNLNPLKIIVEPLVRGNDGEVVTSERIRMGEIDREGHLYGINKYTNKQISNEKKELILPKYLREELRKPLGKVISGSVDRLSETAKEVIKSIKSLKSKVTMTIAVGDIVTKSLIDVEFKPDVSIIDFRSRRQPINPKSKFLNSKQLSKFKILSIQKSFDYFNLKHLNLFRVSNLEFRICQNQPGTINLETSNIIKKTVKKYLAKRKKSLILVKGEEDLLALPAILFAPLDAVVLYGQIDMGVVMVEVTEERKKEVKRILRKFQ</sequence>
<keyword evidence="2" id="KW-0342">GTP-binding</keyword>
<dbReference type="Pfam" id="PF01467">
    <property type="entry name" value="CTP_transf_like"/>
    <property type="match status" value="1"/>
</dbReference>
<feature type="domain" description="Cytidyltransferase-like" evidence="3">
    <location>
        <begin position="8"/>
        <end position="144"/>
    </location>
</feature>
<organism evidence="4 5">
    <name type="scientific">Candidatus Roizmanbacteria bacterium RIFCSPLOWO2_01_FULL_37_12</name>
    <dbReference type="NCBI Taxonomy" id="1802056"/>
    <lineage>
        <taxon>Bacteria</taxon>
        <taxon>Candidatus Roizmaniibacteriota</taxon>
    </lineage>
</organism>
<dbReference type="NCBIfam" id="NF001985">
    <property type="entry name" value="PRK00777.1"/>
    <property type="match status" value="1"/>
</dbReference>
<dbReference type="InterPro" id="IPR014729">
    <property type="entry name" value="Rossmann-like_a/b/a_fold"/>
</dbReference>
<keyword evidence="1" id="KW-0547">Nucleotide-binding</keyword>
<proteinExistence type="inferred from homology"/>
<evidence type="ECO:0000313" key="5">
    <source>
        <dbReference type="Proteomes" id="UP000177698"/>
    </source>
</evidence>
<evidence type="ECO:0000256" key="1">
    <source>
        <dbReference type="ARBA" id="ARBA00022741"/>
    </source>
</evidence>
<name>A0A1F7IEW2_9BACT</name>
<dbReference type="InterPro" id="IPR007164">
    <property type="entry name" value="GTP-dep_dephospho-CoA_kin"/>
</dbReference>
<evidence type="ECO:0000313" key="4">
    <source>
        <dbReference type="EMBL" id="OGK41897.1"/>
    </source>
</evidence>
<dbReference type="HAMAP" id="MF_00590">
    <property type="entry name" value="Dephospho_CoA_kinase_GTP_dep"/>
    <property type="match status" value="1"/>
</dbReference>
<dbReference type="Pfam" id="PF04019">
    <property type="entry name" value="DUF359"/>
    <property type="match status" value="1"/>
</dbReference>
<dbReference type="GO" id="GO:0005525">
    <property type="term" value="F:GTP binding"/>
    <property type="evidence" value="ECO:0007669"/>
    <property type="project" value="UniProtKB-KW"/>
</dbReference>
<dbReference type="PANTHER" id="PTHR40732">
    <property type="entry name" value="UPF0218 PROTEIN TK1697"/>
    <property type="match status" value="1"/>
</dbReference>
<dbReference type="SUPFAM" id="SSF52374">
    <property type="entry name" value="Nucleotidylyl transferase"/>
    <property type="match status" value="1"/>
</dbReference>
<accession>A0A1F7IEW2</accession>
<dbReference type="GO" id="GO:0015937">
    <property type="term" value="P:coenzyme A biosynthetic process"/>
    <property type="evidence" value="ECO:0007669"/>
    <property type="project" value="InterPro"/>
</dbReference>
<dbReference type="GO" id="GO:0016301">
    <property type="term" value="F:kinase activity"/>
    <property type="evidence" value="ECO:0007669"/>
    <property type="project" value="InterPro"/>
</dbReference>
<protein>
    <recommendedName>
        <fullName evidence="3">Cytidyltransferase-like domain-containing protein</fullName>
    </recommendedName>
</protein>
<reference evidence="4 5" key="1">
    <citation type="journal article" date="2016" name="Nat. Commun.">
        <title>Thousands of microbial genomes shed light on interconnected biogeochemical processes in an aquifer system.</title>
        <authorList>
            <person name="Anantharaman K."/>
            <person name="Brown C.T."/>
            <person name="Hug L.A."/>
            <person name="Sharon I."/>
            <person name="Castelle C.J."/>
            <person name="Probst A.J."/>
            <person name="Thomas B.C."/>
            <person name="Singh A."/>
            <person name="Wilkins M.J."/>
            <person name="Karaoz U."/>
            <person name="Brodie E.L."/>
            <person name="Williams K.H."/>
            <person name="Hubbard S.S."/>
            <person name="Banfield J.F."/>
        </authorList>
    </citation>
    <scope>NUCLEOTIDE SEQUENCE [LARGE SCALE GENOMIC DNA]</scope>
</reference>
<dbReference type="PANTHER" id="PTHR40732:SF1">
    <property type="entry name" value="GTP-DEPENDENT DEPHOSPHO-COA KINASE"/>
    <property type="match status" value="1"/>
</dbReference>
<gene>
    <name evidence="4" type="ORF">A2954_02505</name>
</gene>
<dbReference type="Gene3D" id="3.40.50.620">
    <property type="entry name" value="HUPs"/>
    <property type="match status" value="1"/>
</dbReference>
<dbReference type="STRING" id="1802056.A2954_02505"/>
<dbReference type="Proteomes" id="UP000177698">
    <property type="component" value="Unassembled WGS sequence"/>
</dbReference>
<evidence type="ECO:0000259" key="3">
    <source>
        <dbReference type="Pfam" id="PF01467"/>
    </source>
</evidence>
<dbReference type="NCBIfam" id="TIGR00125">
    <property type="entry name" value="cyt_tran_rel"/>
    <property type="match status" value="1"/>
</dbReference>
<comment type="caution">
    <text evidence="4">The sequence shown here is derived from an EMBL/GenBank/DDBJ whole genome shotgun (WGS) entry which is preliminary data.</text>
</comment>
<dbReference type="AlphaFoldDB" id="A0A1F7IEW2"/>
<dbReference type="InterPro" id="IPR004821">
    <property type="entry name" value="Cyt_trans-like"/>
</dbReference>
<dbReference type="EMBL" id="MGAG01000008">
    <property type="protein sequence ID" value="OGK41897.1"/>
    <property type="molecule type" value="Genomic_DNA"/>
</dbReference>